<evidence type="ECO:0000313" key="3">
    <source>
        <dbReference type="Proteomes" id="UP000594586"/>
    </source>
</evidence>
<gene>
    <name evidence="2" type="ORF">G7Y29_02350</name>
</gene>
<dbReference type="Pfam" id="PF03752">
    <property type="entry name" value="ALF"/>
    <property type="match status" value="2"/>
</dbReference>
<dbReference type="KEGG" id="cqn:G7Y29_02350"/>
<sequence length="1255" mass="132467">MRTGRVRLWTHRFLTGSLVTAIVASTSQADAIAQDEAQRLSEEITASAEARSFAVSMLDSAFPASREAAVDALNGSERNWSNYVDTGREIAQQQDLRSIMSTLSSVSGPTVQDRANELLTSGTTEQMGEFIESGWQQAQAQDDRATAWEAAEAPEGSTLKAAADEALRINTPDALAEFAATGQETARAHDRRREVYELTNSPLPTVAANAAEALQVGTDTAIEGFLRYGQFVAATQDAEKMDISQLVEMAITEAETATNENNKAWTQADRAARAAEAARIATEKSRDEALAADAAQNRAGNAAIAAGNLATQSAHVADQAVAASQEARQALRQTADALSRAASASARAQAAAAAAASAANAAAYDAGSAAAARRAAEQARNAAQAAQRSAEAYNYASQAAGYAQSAGRAAGSAAANADAAAAAATNAANAAGVSEAAAAEARAGAARARNAAARARNAANQVDSLVVQIQGLVEEAKTAARDAADHARRAADAADAAAREAGNARYAATFAGQHAQAAADAADKARRNTDLAVKTHQIANVSADQRLEDERAFLKDQALAARDVQDAQDNAAAEERKRRDDLTARMEALTQSLPDSEDSFAPTDQSLGDIRQLALAAAQVGSPAVAGAAKVALEGNTDDDLIDFAFYSYPDAVATDDLNEVSYIALHDPDENIRAAADEMGYEDDTTIARFLNDELPQMRLPGLITQTWQLRESAGPATQAAADEALRTNTFDALNTFVNGGGYEQARYTDQLQEAYALTQSGGKEVAIAAEAAVTGDRAGLNEFITIEQYRRAMYDHQRDAHNADIDALLELGKNAALTASQQAAQAQEAHQRALGSAAQADQYAQQAQQWAGQAQQSAQLAQTHVASAQQALTFAKQQQQRAHDAAASAEADAAQATDNADQATAYAATARTAANNAAASASAARQSANAASRDAAAASQAANDAYNAAWQLELSELEQARSAAAEGLITTETQSSLEKIRNAIGKENLDLILDLIGVNDVLKCFRGQVSGCIWAAVGVVPFGKAAKIAKAMPAIRRLIAKAGDIKHAFSNSHVTKALNEALIPAACRIRGTIAHTAGTPTYTPAIYRPTAGTTSLYATAASQCPIPSTVQKVGLSNRNPINAQFAGGPYRNNDPKQLPLKFQQEYPEGVRISPRGFPEFTRYRHPYNPEVMTGRATDTDLKIKPTGDSQKDIRAADKELGITEAYRKKYELTWHHHEDCGRMQLIPTYLHDQVRHTGGMAVWPTLPNWPNCT</sequence>
<keyword evidence="2" id="KW-0540">Nuclease</keyword>
<protein>
    <submittedName>
        <fullName evidence="2">HNH endonuclease</fullName>
    </submittedName>
</protein>
<keyword evidence="1" id="KW-0732">Signal</keyword>
<dbReference type="Proteomes" id="UP000594586">
    <property type="component" value="Chromosome"/>
</dbReference>
<dbReference type="InterPro" id="IPR005506">
    <property type="entry name" value="DUF312_ALF"/>
</dbReference>
<keyword evidence="2" id="KW-0378">Hydrolase</keyword>
<dbReference type="Pfam" id="PF12639">
    <property type="entry name" value="Colicin-DNase"/>
    <property type="match status" value="1"/>
</dbReference>
<name>A0A7T0KP02_9CORY</name>
<keyword evidence="2" id="KW-0255">Endonuclease</keyword>
<keyword evidence="3" id="KW-1185">Reference proteome</keyword>
<dbReference type="AlphaFoldDB" id="A0A7T0KP02"/>
<dbReference type="EMBL" id="CP064955">
    <property type="protein sequence ID" value="QPK84231.1"/>
    <property type="molecule type" value="Genomic_DNA"/>
</dbReference>
<organism evidence="2 3">
    <name type="scientific">Corynebacterium qintianiae</name>
    <dbReference type="NCBI Taxonomy" id="2709392"/>
    <lineage>
        <taxon>Bacteria</taxon>
        <taxon>Bacillati</taxon>
        <taxon>Actinomycetota</taxon>
        <taxon>Actinomycetes</taxon>
        <taxon>Mycobacteriales</taxon>
        <taxon>Corynebacteriaceae</taxon>
        <taxon>Corynebacterium</taxon>
    </lineage>
</organism>
<accession>A0A7T0KP02</accession>
<dbReference type="GO" id="GO:0004519">
    <property type="term" value="F:endonuclease activity"/>
    <property type="evidence" value="ECO:0007669"/>
    <property type="project" value="UniProtKB-KW"/>
</dbReference>
<proteinExistence type="predicted"/>
<feature type="signal peptide" evidence="1">
    <location>
        <begin position="1"/>
        <end position="29"/>
    </location>
</feature>
<reference evidence="2 3" key="1">
    <citation type="submission" date="2020-11" db="EMBL/GenBank/DDBJ databases">
        <title>Corynebacterium sp. MC1420.</title>
        <authorList>
            <person name="Zhou J."/>
        </authorList>
    </citation>
    <scope>NUCLEOTIDE SEQUENCE [LARGE SCALE GENOMIC DNA]</scope>
    <source>
        <strain evidence="2 3">MC1420</strain>
    </source>
</reference>
<evidence type="ECO:0000313" key="2">
    <source>
        <dbReference type="EMBL" id="QPK84231.1"/>
    </source>
</evidence>
<feature type="chain" id="PRO_5032884670" evidence="1">
    <location>
        <begin position="30"/>
        <end position="1255"/>
    </location>
</feature>
<evidence type="ECO:0000256" key="1">
    <source>
        <dbReference type="SAM" id="SignalP"/>
    </source>
</evidence>